<dbReference type="RefSeq" id="WP_063379307.1">
    <property type="nucleotide sequence ID" value="NZ_AUXT01000217.1"/>
</dbReference>
<dbReference type="PANTHER" id="PTHR39342">
    <property type="entry name" value="UPF0283 MEMBRANE PROTEIN YCJF"/>
    <property type="match status" value="1"/>
</dbReference>
<dbReference type="PANTHER" id="PTHR39342:SF1">
    <property type="entry name" value="UPF0283 MEMBRANE PROTEIN YCJF"/>
    <property type="match status" value="1"/>
</dbReference>
<keyword evidence="6 9" id="KW-1133">Transmembrane helix</keyword>
<dbReference type="GO" id="GO:0005886">
    <property type="term" value="C:plasma membrane"/>
    <property type="evidence" value="ECO:0007669"/>
    <property type="project" value="UniProtKB-SubCell"/>
</dbReference>
<feature type="transmembrane region" description="Helical" evidence="9">
    <location>
        <begin position="98"/>
        <end position="121"/>
    </location>
</feature>
<proteinExistence type="inferred from homology"/>
<evidence type="ECO:0000256" key="3">
    <source>
        <dbReference type="ARBA" id="ARBA00022475"/>
    </source>
</evidence>
<dbReference type="NCBIfam" id="TIGR01620">
    <property type="entry name" value="hyp_HI0043"/>
    <property type="match status" value="1"/>
</dbReference>
<dbReference type="Proteomes" id="UP000076587">
    <property type="component" value="Unassembled WGS sequence"/>
</dbReference>
<comment type="caution">
    <text evidence="10">The sequence shown here is derived from an EMBL/GenBank/DDBJ whole genome shotgun (WGS) entry which is preliminary data.</text>
</comment>
<evidence type="ECO:0000256" key="9">
    <source>
        <dbReference type="SAM" id="Phobius"/>
    </source>
</evidence>
<name>A0A166Y1S9_9GAMM</name>
<dbReference type="Pfam" id="PF05128">
    <property type="entry name" value="DUF697"/>
    <property type="match status" value="1"/>
</dbReference>
<evidence type="ECO:0000256" key="6">
    <source>
        <dbReference type="ARBA" id="ARBA00022989"/>
    </source>
</evidence>
<dbReference type="InterPro" id="IPR021147">
    <property type="entry name" value="DUF697"/>
</dbReference>
<organism evidence="10 11">
    <name type="scientific">Pseudoalteromonas luteoviolacea NCIMB 1942</name>
    <dbReference type="NCBI Taxonomy" id="1365253"/>
    <lineage>
        <taxon>Bacteria</taxon>
        <taxon>Pseudomonadati</taxon>
        <taxon>Pseudomonadota</taxon>
        <taxon>Gammaproteobacteria</taxon>
        <taxon>Alteromonadales</taxon>
        <taxon>Pseudoalteromonadaceae</taxon>
        <taxon>Pseudoalteromonas</taxon>
    </lineage>
</organism>
<evidence type="ECO:0000256" key="1">
    <source>
        <dbReference type="ARBA" id="ARBA00004429"/>
    </source>
</evidence>
<evidence type="ECO:0000313" key="11">
    <source>
        <dbReference type="Proteomes" id="UP000076587"/>
    </source>
</evidence>
<comment type="similarity">
    <text evidence="2">Belongs to the UPF0283 family.</text>
</comment>
<feature type="region of interest" description="Disordered" evidence="8">
    <location>
        <begin position="1"/>
        <end position="39"/>
    </location>
</feature>
<keyword evidence="3" id="KW-1003">Cell membrane</keyword>
<sequence length="341" mass="38134">MTKSKQWQAGRRIDTKETSEETLQTHKSNGQSARFEAQSSFSSDDVKVLSRQTSDEQMETSFGFSNNRFGWRHGFLLSLMVLIPIEMGWIIYTAFQQSIVLAGIYALCVVSALGWAGKFLINEVVALRTLKNLEVRREHASRLLNSNQIGEAQNWLAPIFKKLPKDTVDEFQASLKSHYTDKEVIQLYEQSVLKNQDDAAKDIISQYATTSALMVALSPMAITDMLAVLWRGVSLVEQLSKHYGVELGYRSRIKLYKLLAKQIVFVGATELLSDLAATSLGAELLGKLSARSAQGLSAGVFTARLGYKAMELCRPIPRLENKANFLTTFAKKLANRLLKQN</sequence>
<dbReference type="InterPro" id="IPR006507">
    <property type="entry name" value="UPF0283"/>
</dbReference>
<evidence type="ECO:0000313" key="10">
    <source>
        <dbReference type="EMBL" id="KZN41260.1"/>
    </source>
</evidence>
<evidence type="ECO:0000256" key="7">
    <source>
        <dbReference type="ARBA" id="ARBA00023136"/>
    </source>
</evidence>
<evidence type="ECO:0000256" key="2">
    <source>
        <dbReference type="ARBA" id="ARBA00008255"/>
    </source>
</evidence>
<evidence type="ECO:0000256" key="5">
    <source>
        <dbReference type="ARBA" id="ARBA00022692"/>
    </source>
</evidence>
<feature type="transmembrane region" description="Helical" evidence="9">
    <location>
        <begin position="74"/>
        <end position="92"/>
    </location>
</feature>
<dbReference type="PATRIC" id="fig|1365253.3.peg.5080"/>
<dbReference type="EMBL" id="AUXT01000217">
    <property type="protein sequence ID" value="KZN41260.1"/>
    <property type="molecule type" value="Genomic_DNA"/>
</dbReference>
<evidence type="ECO:0008006" key="12">
    <source>
        <dbReference type="Google" id="ProtNLM"/>
    </source>
</evidence>
<comment type="subcellular location">
    <subcellularLocation>
        <location evidence="1">Cell inner membrane</location>
        <topology evidence="1">Multi-pass membrane protein</topology>
    </subcellularLocation>
</comment>
<evidence type="ECO:0000256" key="8">
    <source>
        <dbReference type="SAM" id="MobiDB-lite"/>
    </source>
</evidence>
<keyword evidence="5 9" id="KW-0812">Transmembrane</keyword>
<feature type="compositionally biased region" description="Polar residues" evidence="8">
    <location>
        <begin position="21"/>
        <end position="39"/>
    </location>
</feature>
<accession>A0A166Y1S9</accession>
<dbReference type="AlphaFoldDB" id="A0A166Y1S9"/>
<keyword evidence="7 9" id="KW-0472">Membrane</keyword>
<gene>
    <name evidence="10" type="ORF">N482_20595</name>
</gene>
<evidence type="ECO:0000256" key="4">
    <source>
        <dbReference type="ARBA" id="ARBA00022519"/>
    </source>
</evidence>
<dbReference type="OrthoDB" id="958025at2"/>
<keyword evidence="4" id="KW-0997">Cell inner membrane</keyword>
<protein>
    <recommendedName>
        <fullName evidence="12">TIGR01620 family protein</fullName>
    </recommendedName>
</protein>
<reference evidence="10 11" key="1">
    <citation type="submission" date="2013-07" db="EMBL/GenBank/DDBJ databases">
        <title>Comparative Genomic and Metabolomic Analysis of Twelve Strains of Pseudoalteromonas luteoviolacea.</title>
        <authorList>
            <person name="Vynne N.G."/>
            <person name="Mansson M."/>
            <person name="Gram L."/>
        </authorList>
    </citation>
    <scope>NUCLEOTIDE SEQUENCE [LARGE SCALE GENOMIC DNA]</scope>
    <source>
        <strain evidence="10 11">NCIMB 1942</strain>
    </source>
</reference>